<evidence type="ECO:0000313" key="3">
    <source>
        <dbReference type="Proteomes" id="UP001605036"/>
    </source>
</evidence>
<sequence length="107" mass="11525">MTTAIQTWKWVSGDFSPCTLVCICECQLHQTNSRIACKDKSPRAWQPTGLGPELEEGRSLSALQIWKLSLSRGPADHVNHREGTGVPAAGPNPNAVGPQVNTTSRSS</sequence>
<evidence type="ECO:0000256" key="1">
    <source>
        <dbReference type="SAM" id="MobiDB-lite"/>
    </source>
</evidence>
<accession>A0ABD1YYK1</accession>
<organism evidence="2 3">
    <name type="scientific">Riccia fluitans</name>
    <dbReference type="NCBI Taxonomy" id="41844"/>
    <lineage>
        <taxon>Eukaryota</taxon>
        <taxon>Viridiplantae</taxon>
        <taxon>Streptophyta</taxon>
        <taxon>Embryophyta</taxon>
        <taxon>Marchantiophyta</taxon>
        <taxon>Marchantiopsida</taxon>
        <taxon>Marchantiidae</taxon>
        <taxon>Marchantiales</taxon>
        <taxon>Ricciaceae</taxon>
        <taxon>Riccia</taxon>
    </lineage>
</organism>
<name>A0ABD1YYK1_9MARC</name>
<dbReference type="AlphaFoldDB" id="A0ABD1YYK1"/>
<dbReference type="EMBL" id="JBHFFA010000003">
    <property type="protein sequence ID" value="KAL2635560.1"/>
    <property type="molecule type" value="Genomic_DNA"/>
</dbReference>
<evidence type="ECO:0000313" key="2">
    <source>
        <dbReference type="EMBL" id="KAL2635560.1"/>
    </source>
</evidence>
<feature type="region of interest" description="Disordered" evidence="1">
    <location>
        <begin position="74"/>
        <end position="107"/>
    </location>
</feature>
<gene>
    <name evidence="2" type="ORF">R1flu_007039</name>
</gene>
<dbReference type="Proteomes" id="UP001605036">
    <property type="component" value="Unassembled WGS sequence"/>
</dbReference>
<feature type="compositionally biased region" description="Basic and acidic residues" evidence="1">
    <location>
        <begin position="74"/>
        <end position="83"/>
    </location>
</feature>
<proteinExistence type="predicted"/>
<keyword evidence="3" id="KW-1185">Reference proteome</keyword>
<reference evidence="2 3" key="1">
    <citation type="submission" date="2024-09" db="EMBL/GenBank/DDBJ databases">
        <title>Chromosome-scale assembly of Riccia fluitans.</title>
        <authorList>
            <person name="Paukszto L."/>
            <person name="Sawicki J."/>
            <person name="Karawczyk K."/>
            <person name="Piernik-Szablinska J."/>
            <person name="Szczecinska M."/>
            <person name="Mazdziarz M."/>
        </authorList>
    </citation>
    <scope>NUCLEOTIDE SEQUENCE [LARGE SCALE GENOMIC DNA]</scope>
    <source>
        <strain evidence="2">Rf_01</strain>
        <tissue evidence="2">Aerial parts of the thallus</tissue>
    </source>
</reference>
<feature type="compositionally biased region" description="Low complexity" evidence="1">
    <location>
        <begin position="85"/>
        <end position="98"/>
    </location>
</feature>
<comment type="caution">
    <text evidence="2">The sequence shown here is derived from an EMBL/GenBank/DDBJ whole genome shotgun (WGS) entry which is preliminary data.</text>
</comment>
<protein>
    <submittedName>
        <fullName evidence="2">Uncharacterized protein</fullName>
    </submittedName>
</protein>